<dbReference type="Gene3D" id="2.60.120.1390">
    <property type="match status" value="3"/>
</dbReference>
<evidence type="ECO:0000313" key="3">
    <source>
        <dbReference type="Proteomes" id="UP000584374"/>
    </source>
</evidence>
<evidence type="ECO:0000313" key="2">
    <source>
        <dbReference type="EMBL" id="MBB5153456.1"/>
    </source>
</evidence>
<sequence length="787" mass="85029">MRDRSALSPPGNGRRRARWLGAYLGVASLAAAAVVADAGFGSVRAYGQTSAPTTKGPVGWETYRDLDGLAQLRGAEQSRQFSSYDRTGGNNDGFEGTYSCLRHSGRGCVIAEHAGAGEISSIWSTREPLGDVTGTGNIVVELDGRVVLDAPLIDVVNGKLGAPFEWPLVANADDAAGGVVVKVPMPYRKSMRVTVQNNPYFYHVDYRAFPDAEGVRTFNPGDPAEDVLARLRAFGVADPKPRAGGTPVRRDFDLPAGAAATVAELRGPARINQLRLRLPQVMAAPQVVDDGRAFGAGGRSRFSMRVHPDNQGIRVIRRYDPQIADQVGNLRVNGRQVGEWRSGPAAPGSWGVQVIDVPPGVTAGRSSVDIENRFISSSLDFNEFRYDVHSLVNGEWVRTDVLDLGPGHPGEEAAHGYRIDNPVFARSKLLGRYPTRPEDVAASDEVLERTRLRITFDGKTTVDAPVGEFFGTGLGEHDVRALMSSVDPGLDGWYTAWWPMPFGQHATVELVNTGGVPIVGATAEVTSSDGQLDPNAGYFHATHQRGRTISGQDWNFLRAEGAGTFYGVTHTMRGLIPPGTRRHTSEPLSDMAEVNQRNYLEGDERFFVDGASMPAWHGTGTEDFYESGWYFRFGTTFSMPLTGNPAHEINGDGCRYDCTGAYRLLLNDAVPFRNGLVAGIEHGPVNDEPGDYSSTAYWYGGRPSTRQLPGVPQLPTQTAELPTQTPELPPSAPSIPPTAPTTPPASPTESTVPESGTPDTTGQDDGEPPTDVWQLVQVVIRQQQREN</sequence>
<name>A0A840PYT0_9PSEU</name>
<dbReference type="EMBL" id="JACHIW010000001">
    <property type="protein sequence ID" value="MBB5153456.1"/>
    <property type="molecule type" value="Genomic_DNA"/>
</dbReference>
<reference evidence="2 3" key="1">
    <citation type="submission" date="2020-08" db="EMBL/GenBank/DDBJ databases">
        <title>Sequencing the genomes of 1000 actinobacteria strains.</title>
        <authorList>
            <person name="Klenk H.-P."/>
        </authorList>
    </citation>
    <scope>NUCLEOTIDE SEQUENCE [LARGE SCALE GENOMIC DNA]</scope>
    <source>
        <strain evidence="2 3">DSM 45584</strain>
    </source>
</reference>
<keyword evidence="3" id="KW-1185">Reference proteome</keyword>
<organism evidence="2 3">
    <name type="scientific">Saccharopolyspora phatthalungensis</name>
    <dbReference type="NCBI Taxonomy" id="664693"/>
    <lineage>
        <taxon>Bacteria</taxon>
        <taxon>Bacillati</taxon>
        <taxon>Actinomycetota</taxon>
        <taxon>Actinomycetes</taxon>
        <taxon>Pseudonocardiales</taxon>
        <taxon>Pseudonocardiaceae</taxon>
        <taxon>Saccharopolyspora</taxon>
    </lineage>
</organism>
<evidence type="ECO:0008006" key="4">
    <source>
        <dbReference type="Google" id="ProtNLM"/>
    </source>
</evidence>
<comment type="caution">
    <text evidence="2">The sequence shown here is derived from an EMBL/GenBank/DDBJ whole genome shotgun (WGS) entry which is preliminary data.</text>
</comment>
<feature type="compositionally biased region" description="Polar residues" evidence="1">
    <location>
        <begin position="714"/>
        <end position="724"/>
    </location>
</feature>
<dbReference type="Proteomes" id="UP000584374">
    <property type="component" value="Unassembled WGS sequence"/>
</dbReference>
<feature type="region of interest" description="Disordered" evidence="1">
    <location>
        <begin position="682"/>
        <end position="772"/>
    </location>
</feature>
<dbReference type="AlphaFoldDB" id="A0A840PYT0"/>
<protein>
    <recommendedName>
        <fullName evidence="4">DUF2961 domain-containing protein</fullName>
    </recommendedName>
</protein>
<evidence type="ECO:0000256" key="1">
    <source>
        <dbReference type="SAM" id="MobiDB-lite"/>
    </source>
</evidence>
<feature type="compositionally biased region" description="Pro residues" evidence="1">
    <location>
        <begin position="727"/>
        <end position="746"/>
    </location>
</feature>
<dbReference type="Pfam" id="PF11175">
    <property type="entry name" value="DUF2961"/>
    <property type="match status" value="1"/>
</dbReference>
<gene>
    <name evidence="2" type="ORF">BJ970_000990</name>
</gene>
<proteinExistence type="predicted"/>
<accession>A0A840PYT0</accession>
<dbReference type="RefSeq" id="WP_184724250.1">
    <property type="nucleotide sequence ID" value="NZ_JACHIW010000001.1"/>
</dbReference>
<dbReference type="InterPro" id="IPR021345">
    <property type="entry name" value="DUF2961"/>
</dbReference>